<evidence type="ECO:0000259" key="3">
    <source>
        <dbReference type="Pfam" id="PF00296"/>
    </source>
</evidence>
<evidence type="ECO:0000313" key="5">
    <source>
        <dbReference type="Proteomes" id="UP000008229"/>
    </source>
</evidence>
<dbReference type="OrthoDB" id="7903015at2"/>
<dbReference type="Pfam" id="PF00296">
    <property type="entry name" value="Bac_luciferase"/>
    <property type="match status" value="1"/>
</dbReference>
<dbReference type="Gene3D" id="3.20.20.30">
    <property type="entry name" value="Luciferase-like domain"/>
    <property type="match status" value="1"/>
</dbReference>
<dbReference type="AlphaFoldDB" id="D3F3Q8"/>
<dbReference type="eggNOG" id="COG2141">
    <property type="taxonomic scope" value="Bacteria"/>
</dbReference>
<dbReference type="InterPro" id="IPR011251">
    <property type="entry name" value="Luciferase-like_dom"/>
</dbReference>
<reference evidence="4 5" key="1">
    <citation type="journal article" date="2010" name="Stand. Genomic Sci.">
        <title>Complete genome sequence of Conexibacter woesei type strain (ID131577).</title>
        <authorList>
            <person name="Pukall R."/>
            <person name="Lapidus A."/>
            <person name="Glavina Del Rio T."/>
            <person name="Copeland A."/>
            <person name="Tice H."/>
            <person name="Cheng J.-F."/>
            <person name="Lucas S."/>
            <person name="Chen F."/>
            <person name="Nolan M."/>
            <person name="Bruce D."/>
            <person name="Goodwin L."/>
            <person name="Pitluck S."/>
            <person name="Mavromatis K."/>
            <person name="Ivanova N."/>
            <person name="Ovchinnikova G."/>
            <person name="Pati A."/>
            <person name="Chen A."/>
            <person name="Palaniappan K."/>
            <person name="Land M."/>
            <person name="Hauser L."/>
            <person name="Chang Y.-J."/>
            <person name="Jeffries C.D."/>
            <person name="Chain P."/>
            <person name="Meincke L."/>
            <person name="Sims D."/>
            <person name="Brettin T."/>
            <person name="Detter J.C."/>
            <person name="Rohde M."/>
            <person name="Goeker M."/>
            <person name="Bristow J."/>
            <person name="Eisen J.A."/>
            <person name="Markowitz V."/>
            <person name="Kyrpides N.C."/>
            <person name="Klenk H.-P."/>
            <person name="Hugenholtz P."/>
        </authorList>
    </citation>
    <scope>NUCLEOTIDE SEQUENCE [LARGE SCALE GENOMIC DNA]</scope>
    <source>
        <strain evidence="5">DSM 14684 / CIP 108061 / JCM 11494 / NBRC 100937 / ID131577</strain>
    </source>
</reference>
<name>D3F3Q8_CONWI</name>
<dbReference type="RefSeq" id="WP_012935474.1">
    <property type="nucleotide sequence ID" value="NC_013739.1"/>
</dbReference>
<dbReference type="GO" id="GO:0005829">
    <property type="term" value="C:cytosol"/>
    <property type="evidence" value="ECO:0007669"/>
    <property type="project" value="TreeGrafter"/>
</dbReference>
<organism evidence="4 5">
    <name type="scientific">Conexibacter woesei (strain DSM 14684 / CCUG 47730 / CIP 108061 / JCM 11494 / NBRC 100937 / ID131577)</name>
    <dbReference type="NCBI Taxonomy" id="469383"/>
    <lineage>
        <taxon>Bacteria</taxon>
        <taxon>Bacillati</taxon>
        <taxon>Actinomycetota</taxon>
        <taxon>Thermoleophilia</taxon>
        <taxon>Solirubrobacterales</taxon>
        <taxon>Conexibacteraceae</taxon>
        <taxon>Conexibacter</taxon>
    </lineage>
</organism>
<dbReference type="PANTHER" id="PTHR30137">
    <property type="entry name" value="LUCIFERASE-LIKE MONOOXYGENASE"/>
    <property type="match status" value="1"/>
</dbReference>
<dbReference type="GO" id="GO:0016705">
    <property type="term" value="F:oxidoreductase activity, acting on paired donors, with incorporation or reduction of molecular oxygen"/>
    <property type="evidence" value="ECO:0007669"/>
    <property type="project" value="InterPro"/>
</dbReference>
<reference evidence="5" key="2">
    <citation type="submission" date="2010-01" db="EMBL/GenBank/DDBJ databases">
        <title>The complete genome of Conexibacter woesei DSM 14684.</title>
        <authorList>
            <consortium name="US DOE Joint Genome Institute (JGI-PGF)"/>
            <person name="Lucas S."/>
            <person name="Copeland A."/>
            <person name="Lapidus A."/>
            <person name="Glavina del Rio T."/>
            <person name="Dalin E."/>
            <person name="Tice H."/>
            <person name="Bruce D."/>
            <person name="Goodwin L."/>
            <person name="Pitluck S."/>
            <person name="Kyrpides N."/>
            <person name="Mavromatis K."/>
            <person name="Ivanova N."/>
            <person name="Mikhailova N."/>
            <person name="Chertkov O."/>
            <person name="Brettin T."/>
            <person name="Detter J.C."/>
            <person name="Han C."/>
            <person name="Larimer F."/>
            <person name="Land M."/>
            <person name="Hauser L."/>
            <person name="Markowitz V."/>
            <person name="Cheng J.-F."/>
            <person name="Hugenholtz P."/>
            <person name="Woyke T."/>
            <person name="Wu D."/>
            <person name="Pukall R."/>
            <person name="Steenblock K."/>
            <person name="Schneider S."/>
            <person name="Klenk H.-P."/>
            <person name="Eisen J.A."/>
        </authorList>
    </citation>
    <scope>NUCLEOTIDE SEQUENCE [LARGE SCALE GENOMIC DNA]</scope>
    <source>
        <strain evidence="5">DSM 14684 / CIP 108061 / JCM 11494 / NBRC 100937 / ID131577</strain>
    </source>
</reference>
<protein>
    <submittedName>
        <fullName evidence="4">Luciferase-like, subgroup</fullName>
    </submittedName>
</protein>
<accession>D3F3Q8</accession>
<proteinExistence type="predicted"/>
<dbReference type="Proteomes" id="UP000008229">
    <property type="component" value="Chromosome"/>
</dbReference>
<sequence length="364" mass="40528">MNVGMLLQFQGRAHESDAEMYQQELRLALEAEAMGFDRIMAVEHHFTNYAMCPDNAQFLSYVAAKTSTIELMPSAFILPWNDPVRVAEKAILLDHLSGGRAAIGMGRGLARREFDSFRVDMSESRARYDESAAMIVEALETGFIEGDGPFYPQPRTELRPRPLESFKGRSYMVGGSPGSLVTAARLDLGVMQFGTAPTDDAYAVWDGYRSAYVGEHGNDPLPLMTADLVVCHPDAKKAEEYARKYQADYWFLVMNHYELLSTHFEDTRGAYDTYAQLAETLRNDKDNASADAYVDNNLYGDPAQILDQLRAKYEKFGGLQLALMPSYADMPYDVVWDSLKLFADKVLPEIKSWAPVSAAAGVGG</sequence>
<keyword evidence="5" id="KW-1185">Reference proteome</keyword>
<evidence type="ECO:0000313" key="4">
    <source>
        <dbReference type="EMBL" id="ADB52423.1"/>
    </source>
</evidence>
<feature type="domain" description="Luciferase-like" evidence="3">
    <location>
        <begin position="1"/>
        <end position="318"/>
    </location>
</feature>
<dbReference type="InterPro" id="IPR036661">
    <property type="entry name" value="Luciferase-like_sf"/>
</dbReference>
<dbReference type="STRING" id="469383.Cwoe_4006"/>
<gene>
    <name evidence="4" type="ordered locus">Cwoe_4006</name>
</gene>
<dbReference type="EMBL" id="CP001854">
    <property type="protein sequence ID" value="ADB52423.1"/>
    <property type="molecule type" value="Genomic_DNA"/>
</dbReference>
<evidence type="ECO:0000256" key="1">
    <source>
        <dbReference type="ARBA" id="ARBA00023002"/>
    </source>
</evidence>
<evidence type="ECO:0000256" key="2">
    <source>
        <dbReference type="ARBA" id="ARBA00023033"/>
    </source>
</evidence>
<dbReference type="GO" id="GO:0004497">
    <property type="term" value="F:monooxygenase activity"/>
    <property type="evidence" value="ECO:0007669"/>
    <property type="project" value="UniProtKB-KW"/>
</dbReference>
<dbReference type="PANTHER" id="PTHR30137:SF8">
    <property type="entry name" value="BLR5498 PROTEIN"/>
    <property type="match status" value="1"/>
</dbReference>
<dbReference type="InterPro" id="IPR050766">
    <property type="entry name" value="Bact_Lucif_Oxidored"/>
</dbReference>
<dbReference type="KEGG" id="cwo:Cwoe_4006"/>
<dbReference type="HOGENOM" id="CLU_027853_3_0_11"/>
<keyword evidence="2" id="KW-0503">Monooxygenase</keyword>
<keyword evidence="1" id="KW-0560">Oxidoreductase</keyword>
<dbReference type="SUPFAM" id="SSF51679">
    <property type="entry name" value="Bacterial luciferase-like"/>
    <property type="match status" value="1"/>
</dbReference>